<dbReference type="InterPro" id="IPR020904">
    <property type="entry name" value="Sc_DH/Rdtase_CS"/>
</dbReference>
<keyword evidence="2" id="KW-0560">Oxidoreductase</keyword>
<dbReference type="InterPro" id="IPR002347">
    <property type="entry name" value="SDR_fam"/>
</dbReference>
<dbReference type="STRING" id="361077.A0A152A8M0"/>
<dbReference type="InParanoid" id="A0A152A8M0"/>
<organism evidence="4 5">
    <name type="scientific">Tieghemostelium lacteum</name>
    <name type="common">Slime mold</name>
    <name type="synonym">Dictyostelium lacteum</name>
    <dbReference type="NCBI Taxonomy" id="361077"/>
    <lineage>
        <taxon>Eukaryota</taxon>
        <taxon>Amoebozoa</taxon>
        <taxon>Evosea</taxon>
        <taxon>Eumycetozoa</taxon>
        <taxon>Dictyostelia</taxon>
        <taxon>Dictyosteliales</taxon>
        <taxon>Raperosteliaceae</taxon>
        <taxon>Tieghemostelium</taxon>
    </lineage>
</organism>
<dbReference type="PRINTS" id="PR00081">
    <property type="entry name" value="GDHRDH"/>
</dbReference>
<dbReference type="SUPFAM" id="SSF51735">
    <property type="entry name" value="NAD(P)-binding Rossmann-fold domains"/>
    <property type="match status" value="1"/>
</dbReference>
<dbReference type="Pfam" id="PF00106">
    <property type="entry name" value="adh_short"/>
    <property type="match status" value="1"/>
</dbReference>
<evidence type="ECO:0000313" key="4">
    <source>
        <dbReference type="EMBL" id="KYR02588.1"/>
    </source>
</evidence>
<evidence type="ECO:0000313" key="5">
    <source>
        <dbReference type="Proteomes" id="UP000076078"/>
    </source>
</evidence>
<evidence type="ECO:0000256" key="3">
    <source>
        <dbReference type="RuleBase" id="RU000363"/>
    </source>
</evidence>
<evidence type="ECO:0000256" key="2">
    <source>
        <dbReference type="ARBA" id="ARBA00023002"/>
    </source>
</evidence>
<keyword evidence="5" id="KW-1185">Reference proteome</keyword>
<gene>
    <name evidence="4" type="ORF">DLAC_00031</name>
</gene>
<dbReference type="PANTHER" id="PTHR43115">
    <property type="entry name" value="DEHYDROGENASE/REDUCTASE SDR FAMILY MEMBER 11"/>
    <property type="match status" value="1"/>
</dbReference>
<dbReference type="PROSITE" id="PS00061">
    <property type="entry name" value="ADH_SHORT"/>
    <property type="match status" value="1"/>
</dbReference>
<dbReference type="PANTHER" id="PTHR43115:SF4">
    <property type="entry name" value="DEHYDROGENASE_REDUCTASE SDR FAMILY MEMBER 11"/>
    <property type="match status" value="1"/>
</dbReference>
<comment type="similarity">
    <text evidence="1 3">Belongs to the short-chain dehydrogenases/reductases (SDR) family.</text>
</comment>
<dbReference type="FunFam" id="3.40.50.720:FF:000047">
    <property type="entry name" value="NADP-dependent L-serine/L-allo-threonine dehydrogenase"/>
    <property type="match status" value="1"/>
</dbReference>
<dbReference type="GO" id="GO:0016616">
    <property type="term" value="F:oxidoreductase activity, acting on the CH-OH group of donors, NAD or NADP as acceptor"/>
    <property type="evidence" value="ECO:0007669"/>
    <property type="project" value="UniProtKB-ARBA"/>
</dbReference>
<dbReference type="Proteomes" id="UP000076078">
    <property type="component" value="Unassembled WGS sequence"/>
</dbReference>
<name>A0A152A8M0_TIELA</name>
<reference evidence="4 5" key="1">
    <citation type="submission" date="2015-12" db="EMBL/GenBank/DDBJ databases">
        <title>Dictyostelia acquired genes for synthesis and detection of signals that induce cell-type specialization by lateral gene transfer from prokaryotes.</title>
        <authorList>
            <person name="Gloeckner G."/>
            <person name="Schaap P."/>
        </authorList>
    </citation>
    <scope>NUCLEOTIDE SEQUENCE [LARGE SCALE GENOMIC DNA]</scope>
    <source>
        <strain evidence="4 5">TK</strain>
    </source>
</reference>
<dbReference type="EMBL" id="LODT01000001">
    <property type="protein sequence ID" value="KYR02588.1"/>
    <property type="molecule type" value="Genomic_DNA"/>
</dbReference>
<evidence type="ECO:0000256" key="1">
    <source>
        <dbReference type="ARBA" id="ARBA00006484"/>
    </source>
</evidence>
<sequence>MTDNKNKLIVITGASSGFGELMAKQFSSEGYPLLLLARRKEKMESFNLPNTLVRQVDVVDYAAFEKAVREAEAHFGLKTDLLVNNAGVMMLNKLVDQDPNEWKTMIDVNVTGVLNGCKIVIKDMLARNTGTIINISSIAGRKLFGNHSVYCGTKFGVHAITEGLREEVSQSNVRVSVLAPGAAETELLGHTTNESIIQGYNQWKDTMGGKSMDPQHVANCCKFIYQMPQEVCIRELDIAPTKQGP</sequence>
<dbReference type="AlphaFoldDB" id="A0A152A8M0"/>
<dbReference type="OMA" id="IVLCTQR"/>
<protein>
    <submittedName>
        <fullName evidence="4">Short-chain dehydrogenase/oxidoreductase</fullName>
    </submittedName>
</protein>
<proteinExistence type="inferred from homology"/>
<accession>A0A152A8M0</accession>
<dbReference type="OrthoDB" id="1933717at2759"/>
<dbReference type="Gene3D" id="3.40.50.720">
    <property type="entry name" value="NAD(P)-binding Rossmann-like Domain"/>
    <property type="match status" value="1"/>
</dbReference>
<comment type="caution">
    <text evidence="4">The sequence shown here is derived from an EMBL/GenBank/DDBJ whole genome shotgun (WGS) entry which is preliminary data.</text>
</comment>
<dbReference type="PRINTS" id="PR00080">
    <property type="entry name" value="SDRFAMILY"/>
</dbReference>
<dbReference type="InterPro" id="IPR036291">
    <property type="entry name" value="NAD(P)-bd_dom_sf"/>
</dbReference>